<sequence>MALHGADLCRLVDARMEALKGSSREIPLPTSTWVQESDEHVANHLPWENSTRLDARFHHLSICLGNLAYSEPVEVVLTPRHKVIGSQPHVPTNRRPPRFPYCALLDALWITLPAHASNRAGPTVIPVTCRQRFVRYPPPVAAKVLSRPFRTPVFSSEPSDPYRTAVIGSRRPVCASFMKARGIPRAPSLLPDRATRPAFPILTSRTRTQIIRRSTSLGECSTPRLFLNGSRVDRSRPAMNELSKVTGVAQQRAVPAVTVTAARSVLTVRGSSDSFRQIVRVLRVSLLLPTEAGSLRFAKAVRDRVSDVSGYYFILRAF</sequence>
<dbReference type="AlphaFoldDB" id="A0A9E7H2L5"/>
<organism evidence="1 2">
    <name type="scientific">Musa troglodytarum</name>
    <name type="common">fe'i banana</name>
    <dbReference type="NCBI Taxonomy" id="320322"/>
    <lineage>
        <taxon>Eukaryota</taxon>
        <taxon>Viridiplantae</taxon>
        <taxon>Streptophyta</taxon>
        <taxon>Embryophyta</taxon>
        <taxon>Tracheophyta</taxon>
        <taxon>Spermatophyta</taxon>
        <taxon>Magnoliopsida</taxon>
        <taxon>Liliopsida</taxon>
        <taxon>Zingiberales</taxon>
        <taxon>Musaceae</taxon>
        <taxon>Musa</taxon>
    </lineage>
</organism>
<evidence type="ECO:0000313" key="2">
    <source>
        <dbReference type="Proteomes" id="UP001055439"/>
    </source>
</evidence>
<reference evidence="1" key="1">
    <citation type="submission" date="2022-05" db="EMBL/GenBank/DDBJ databases">
        <title>The Musa troglodytarum L. genome provides insights into the mechanism of non-climacteric behaviour and enrichment of carotenoids.</title>
        <authorList>
            <person name="Wang J."/>
        </authorList>
    </citation>
    <scope>NUCLEOTIDE SEQUENCE</scope>
    <source>
        <tissue evidence="1">Leaf</tissue>
    </source>
</reference>
<accession>A0A9E7H2L5</accession>
<proteinExistence type="predicted"/>
<name>A0A9E7H2L5_9LILI</name>
<keyword evidence="2" id="KW-1185">Reference proteome</keyword>
<gene>
    <name evidence="1" type="ORF">MUK42_34176</name>
</gene>
<protein>
    <submittedName>
        <fullName evidence="1">Uncharacterized protein</fullName>
    </submittedName>
</protein>
<dbReference type="EMBL" id="CP097509">
    <property type="protein sequence ID" value="URE22068.1"/>
    <property type="molecule type" value="Genomic_DNA"/>
</dbReference>
<evidence type="ECO:0000313" key="1">
    <source>
        <dbReference type="EMBL" id="URE22068.1"/>
    </source>
</evidence>
<dbReference type="Proteomes" id="UP001055439">
    <property type="component" value="Chromosome 7"/>
</dbReference>